<dbReference type="AlphaFoldDB" id="A0A7C2BK32"/>
<comment type="caution">
    <text evidence="1">The sequence shown here is derived from an EMBL/GenBank/DDBJ whole genome shotgun (WGS) entry which is preliminary data.</text>
</comment>
<accession>A0A7C2BK32</accession>
<evidence type="ECO:0000313" key="1">
    <source>
        <dbReference type="EMBL" id="HEF86949.1"/>
    </source>
</evidence>
<protein>
    <recommendedName>
        <fullName evidence="2">RING-type domain-containing protein</fullName>
    </recommendedName>
</protein>
<proteinExistence type="predicted"/>
<organism evidence="1">
    <name type="scientific">Thermosphaera aggregans</name>
    <dbReference type="NCBI Taxonomy" id="54254"/>
    <lineage>
        <taxon>Archaea</taxon>
        <taxon>Thermoproteota</taxon>
        <taxon>Thermoprotei</taxon>
        <taxon>Desulfurococcales</taxon>
        <taxon>Desulfurococcaceae</taxon>
        <taxon>Thermosphaera</taxon>
    </lineage>
</organism>
<name>A0A7C2BK32_9CREN</name>
<reference evidence="1" key="1">
    <citation type="journal article" date="2020" name="mSystems">
        <title>Genome- and Community-Level Interaction Insights into Carbon Utilization and Element Cycling Functions of Hydrothermarchaeota in Hydrothermal Sediment.</title>
        <authorList>
            <person name="Zhou Z."/>
            <person name="Liu Y."/>
            <person name="Xu W."/>
            <person name="Pan J."/>
            <person name="Luo Z.H."/>
            <person name="Li M."/>
        </authorList>
    </citation>
    <scope>NUCLEOTIDE SEQUENCE [LARGE SCALE GENOMIC DNA]</scope>
    <source>
        <strain evidence="1">SpSt-23</strain>
    </source>
</reference>
<evidence type="ECO:0008006" key="2">
    <source>
        <dbReference type="Google" id="ProtNLM"/>
    </source>
</evidence>
<gene>
    <name evidence="1" type="ORF">ENP55_01310</name>
</gene>
<sequence length="80" mass="9167">MTNGLIKGVNKPGHKGWTTEKCIICKTNIDLYEAYEGSNAYYCPKCLSQGLKAYFCSADARRVHYKCPYCRSELKPYYPI</sequence>
<dbReference type="EMBL" id="DSJT01000004">
    <property type="protein sequence ID" value="HEF86949.1"/>
    <property type="molecule type" value="Genomic_DNA"/>
</dbReference>